<dbReference type="GO" id="GO:0005739">
    <property type="term" value="C:mitochondrion"/>
    <property type="evidence" value="ECO:0007669"/>
    <property type="project" value="TreeGrafter"/>
</dbReference>
<dbReference type="InterPro" id="IPR009622">
    <property type="entry name" value="NDUFAF4"/>
</dbReference>
<dbReference type="PANTHER" id="PTHR13338:SF4">
    <property type="entry name" value="NADH DEHYDROGENASE [UBIQUINONE] 1 ALPHA SUBCOMPLEX ASSEMBLY FACTOR 4"/>
    <property type="match status" value="1"/>
</dbReference>
<dbReference type="AlphaFoldDB" id="A0AAV4AK76"/>
<dbReference type="EMBL" id="BLXT01003781">
    <property type="protein sequence ID" value="GFO06644.1"/>
    <property type="molecule type" value="Genomic_DNA"/>
</dbReference>
<dbReference type="PANTHER" id="PTHR13338">
    <property type="entry name" value="UPF0240 PROTEIN"/>
    <property type="match status" value="1"/>
</dbReference>
<dbReference type="Proteomes" id="UP000735302">
    <property type="component" value="Unassembled WGS sequence"/>
</dbReference>
<dbReference type="GO" id="GO:0032981">
    <property type="term" value="P:mitochondrial respiratory chain complex I assembly"/>
    <property type="evidence" value="ECO:0007669"/>
    <property type="project" value="InterPro"/>
</dbReference>
<protein>
    <submittedName>
        <fullName evidence="2">NADP dehydrogenase [ubiquinone] 1 alpha subcomplex assembly factor 4</fullName>
    </submittedName>
</protein>
<gene>
    <name evidence="2" type="ORF">PoB_003314900</name>
</gene>
<proteinExistence type="predicted"/>
<evidence type="ECO:0000313" key="2">
    <source>
        <dbReference type="EMBL" id="GFO06644.1"/>
    </source>
</evidence>
<feature type="region of interest" description="Disordered" evidence="1">
    <location>
        <begin position="199"/>
        <end position="218"/>
    </location>
</feature>
<keyword evidence="3" id="KW-1185">Reference proteome</keyword>
<evidence type="ECO:0000313" key="3">
    <source>
        <dbReference type="Proteomes" id="UP000735302"/>
    </source>
</evidence>
<organism evidence="2 3">
    <name type="scientific">Plakobranchus ocellatus</name>
    <dbReference type="NCBI Taxonomy" id="259542"/>
    <lineage>
        <taxon>Eukaryota</taxon>
        <taxon>Metazoa</taxon>
        <taxon>Spiralia</taxon>
        <taxon>Lophotrochozoa</taxon>
        <taxon>Mollusca</taxon>
        <taxon>Gastropoda</taxon>
        <taxon>Heterobranchia</taxon>
        <taxon>Euthyneura</taxon>
        <taxon>Panpulmonata</taxon>
        <taxon>Sacoglossa</taxon>
        <taxon>Placobranchoidea</taxon>
        <taxon>Plakobranchidae</taxon>
        <taxon>Plakobranchus</taxon>
    </lineage>
</organism>
<feature type="region of interest" description="Disordered" evidence="1">
    <location>
        <begin position="21"/>
        <end position="43"/>
    </location>
</feature>
<sequence>MGGRITRPIRNINIENRAAKALDRQKKAPKAAPKHATTVDKLSQMQQEHPEFLSDVENKNERLHERLKHIYIDSKDPPITIKSSQPAPQLSRRALQDRDLGVMDVEGEVPQGRSSLKSLMAFISSHQENPTQHSAAAIAEEHHLDEAAVQNVLAHFRVMQLHIPKEMYKENKNMNKIVAEQLKKSKGIAASFKLEEGKAKEPLKSISGKTPATDDSNT</sequence>
<dbReference type="Pfam" id="PF06784">
    <property type="entry name" value="UPF0240"/>
    <property type="match status" value="1"/>
</dbReference>
<reference evidence="2 3" key="1">
    <citation type="journal article" date="2021" name="Elife">
        <title>Chloroplast acquisition without the gene transfer in kleptoplastic sea slugs, Plakobranchus ocellatus.</title>
        <authorList>
            <person name="Maeda T."/>
            <person name="Takahashi S."/>
            <person name="Yoshida T."/>
            <person name="Shimamura S."/>
            <person name="Takaki Y."/>
            <person name="Nagai Y."/>
            <person name="Toyoda A."/>
            <person name="Suzuki Y."/>
            <person name="Arimoto A."/>
            <person name="Ishii H."/>
            <person name="Satoh N."/>
            <person name="Nishiyama T."/>
            <person name="Hasebe M."/>
            <person name="Maruyama T."/>
            <person name="Minagawa J."/>
            <person name="Obokata J."/>
            <person name="Shigenobu S."/>
        </authorList>
    </citation>
    <scope>NUCLEOTIDE SEQUENCE [LARGE SCALE GENOMIC DNA]</scope>
</reference>
<feature type="compositionally biased region" description="Polar residues" evidence="1">
    <location>
        <begin position="207"/>
        <end position="218"/>
    </location>
</feature>
<name>A0AAV4AK76_9GAST</name>
<accession>A0AAV4AK76</accession>
<comment type="caution">
    <text evidence="2">The sequence shown here is derived from an EMBL/GenBank/DDBJ whole genome shotgun (WGS) entry which is preliminary data.</text>
</comment>
<evidence type="ECO:0000256" key="1">
    <source>
        <dbReference type="SAM" id="MobiDB-lite"/>
    </source>
</evidence>